<reference evidence="4" key="1">
    <citation type="journal article" date="2019" name="Int. J. Syst. Evol. Microbiol.">
        <title>The Global Catalogue of Microorganisms (GCM) 10K type strain sequencing project: providing services to taxonomists for standard genome sequencing and annotation.</title>
        <authorList>
            <consortium name="The Broad Institute Genomics Platform"/>
            <consortium name="The Broad Institute Genome Sequencing Center for Infectious Disease"/>
            <person name="Wu L."/>
            <person name="Ma J."/>
        </authorList>
    </citation>
    <scope>NUCLEOTIDE SEQUENCE [LARGE SCALE GENOMIC DNA]</scope>
    <source>
        <strain evidence="4">JCM 14902</strain>
    </source>
</reference>
<dbReference type="Pfam" id="PF20220">
    <property type="entry name" value="ABC_toxin_N"/>
    <property type="match status" value="1"/>
</dbReference>
<evidence type="ECO:0000313" key="3">
    <source>
        <dbReference type="EMBL" id="GAA1980292.1"/>
    </source>
</evidence>
<accession>A0ABP5DH80</accession>
<dbReference type="Proteomes" id="UP001500326">
    <property type="component" value="Unassembled WGS sequence"/>
</dbReference>
<dbReference type="InterPro" id="IPR008969">
    <property type="entry name" value="CarboxyPept-like_regulatory"/>
</dbReference>
<feature type="domain" description="Neuraminidase-like" evidence="1">
    <location>
        <begin position="1815"/>
        <end position="1941"/>
    </location>
</feature>
<organism evidence="3 4">
    <name type="scientific">Microbacterium pumilum</name>
    <dbReference type="NCBI Taxonomy" id="344165"/>
    <lineage>
        <taxon>Bacteria</taxon>
        <taxon>Bacillati</taxon>
        <taxon>Actinomycetota</taxon>
        <taxon>Actinomycetes</taxon>
        <taxon>Micrococcales</taxon>
        <taxon>Microbacteriaceae</taxon>
        <taxon>Microbacterium</taxon>
    </lineage>
</organism>
<dbReference type="InterPro" id="IPR046839">
    <property type="entry name" value="ABC_toxin_N"/>
</dbReference>
<dbReference type="SUPFAM" id="SSF49464">
    <property type="entry name" value="Carboxypeptidase regulatory domain-like"/>
    <property type="match status" value="1"/>
</dbReference>
<comment type="caution">
    <text evidence="3">The sequence shown here is derived from an EMBL/GenBank/DDBJ whole genome shotgun (WGS) entry which is preliminary data.</text>
</comment>
<protein>
    <recommendedName>
        <fullName evidence="5">Virulence plasmid A protein</fullName>
    </recommendedName>
</protein>
<dbReference type="EMBL" id="BAAAOH010000001">
    <property type="protein sequence ID" value="GAA1980292.1"/>
    <property type="molecule type" value="Genomic_DNA"/>
</dbReference>
<evidence type="ECO:0000259" key="1">
    <source>
        <dbReference type="Pfam" id="PF18413"/>
    </source>
</evidence>
<evidence type="ECO:0000259" key="2">
    <source>
        <dbReference type="Pfam" id="PF20220"/>
    </source>
</evidence>
<feature type="domain" description="ABC toxin N-terminal" evidence="2">
    <location>
        <begin position="1665"/>
        <end position="1785"/>
    </location>
</feature>
<keyword evidence="4" id="KW-1185">Reference proteome</keyword>
<evidence type="ECO:0008006" key="5">
    <source>
        <dbReference type="Google" id="ProtNLM"/>
    </source>
</evidence>
<sequence length="2185" mass="236242">MANTIDGRVFDQRSRKPLEGLTVEALTFEPLTRRGTASIGTAQTNADGFFSIDVDPRRFKLLIENAQDVTFRVTGPNREAWIVSGAPTWNGREAGELVSLIVRAPEPEPEPEPEPPTGADETFSVTGVVTDAAGVAVVGIEVEAFDESVTDEVLIGSAPSGADGRYIITYGASAISGKTAADLLVRVRFPDSAVLASSDTRFAAPQHATVDLVVERADVPVDPEYARLLGTVRPILQDRTLGDVDARGVGYLAGRAGWDARGVAMAARADSLSSQTRIPAAHYYALMRAGLPGELDQIHRLGDDALAGALERAIADGVIGADDDIERTLELHRTAAADALRAFRPTGTVSSLGDMLDLRLDADQQQTFVDVLRATNGDPDKLWTGLADRGIAESTITRLQTDGALGELTRQNAPVIGRLVERTNLEDAAELADRGFYRADAWKEIVGDDVPEGLTLDQYTAGLAAQVASRFPGRVTAALVRDDSIAVAPEAKAEVAAFFVKRGETASIGVAPVRTWEGFTDLSAPAREGALKVERLYQISPSDDAMVALSKAGIDSALQVMKYSPDGFVAAFGDQFPSTMEARLAYAKAQEVHTTALTIATQYLAYRNAPNLYAITGSLTHKAPAPAPEVAASATLEDLFGSMDYCSCDHCRSVLSPAAYLVELLEFIDVGDVPHVLDNPLDVLLARRPDLQHLGLSCENTNIALPYVDLVLEILEHWVVNGTLTGYEGHDTRPDAATADLLADPEYVVDAAYDATKAAVYPSPLPFDAPLAHLRTLFEVWDTSLATALDVFGTPADARREWLGLNAQEYALVTDLGFRPLPELFGEPAATTLAALNAIVANAKTFSRLTDVAYTELADILRSPFVNPGVVLVSLLEALKVSLGQIQQRFDGALSDDEFTDLLPDDLDAAPYGGDVLAWLDTNRDLIMSTITLTDMTPPDDDSHECDFGKVELRFALPDMTANLLTEIAYHRMLRFIRLWKKLGWSIDATDTAITAFLGVDPGTLTLANIDDAWTALLDRLAGFLRLAATLGLSAKKQDQWLALLAPGLDPTVRHERLAPLVKLGTVDLTHLLELTGIDPFADDLGSADPSLLRLIDGVALLKGTKLKVADVDYLLRHADPTGKLAPTTVEVQRALVTVRNALTAVDVELAVAAPTADLAAAAARMSLVYDAAVVDRFLALIAGTTTYAVPFMTVEEVVPTPLAAITDAVRIDPFHNTLTSTGPLSAATRAALQGATAALTLADVEEIDSAPDLTAFQAALSTALQALEDAAADDLAALNEDYPELKTLYDTLATISDPAAQAAALVAGILPELRTALRATALRTTLAAVTKADVEVLDSLASAPDVLHADADPTAGYLDDLTGLDSPPALGTDGTHELFMDPPATGDFLVYVAAPAGTSVTLVIDGISAIPTTAADADGELRSLAPLSFTANVLVTVSLTVAGLPAGASAELRWRTNALAKTAVPLSRAYDAGAFARAARSFVRVQKAVMLQEALELTAGEVADLGAVRTQTAGLWNGLPADGTVVAADVEAEWGRLSWALWFTRLKKDHEPEQDTLLGILRAPDAVDAQGRLVLAGVMEWQEADLSAVLTEFGLTLADLGDLAGLRRVATALDLVGMTLQPASDLIAWTVATPDGTLVRDLRATLKQRMDAAAWRESMQSVSDSVRNARRDALVAYILHHDVPSAEIETADQLYEYFLVDVQMDACMQTSRIRLALSTVQLFVQRCLLNLEPSVSPSSINADHWSWMRRYRVWEANRKVFLYPENWLEPELRDGKSPFFRDLESELLKADITQDLAETAYLHYLRKLDDVAHLEIAGAYLEEKTPGTTDDDILHVIGRTLGSTREHWYRRYEYGYWTPWEKIGLNIEGDVVVPVVWKKRLFVFWLTTLVQAQGDSGKTPQDISAEAWSLAARVDATVTLHRGEYYHGTWQSPKSAETSTSLTWYSLPSFDPRLLRCETRTYTPPSTPGGPPLAERLEIRLGYRDGAALTDFIVTFTSTNAQPNLWGEDPFWVYLGYNASMLELGRTPVPQVDANQWVYPDKVFTIRVAQPSEPKTAVPMTVLTKTSSLVDGFRVRPLVQQGGNPWEMPIFYTDERSLFFVTGDEQLYREGTRHYYVDDLVIDAGMLDLPHLYEEPVKPKIPKPGDPVIDPTWGLRIPGNTVFVFGGTTFDAGGAAGLKQQRNV</sequence>
<proteinExistence type="predicted"/>
<gene>
    <name evidence="3" type="ORF">GCM10009777_12160</name>
</gene>
<evidence type="ECO:0000313" key="4">
    <source>
        <dbReference type="Proteomes" id="UP001500326"/>
    </source>
</evidence>
<name>A0ABP5DH80_9MICO</name>
<dbReference type="InterPro" id="IPR041079">
    <property type="entry name" value="Neuraminidase-like"/>
</dbReference>
<dbReference type="Pfam" id="PF18413">
    <property type="entry name" value="Neuraminidase"/>
    <property type="match status" value="1"/>
</dbReference>
<dbReference type="RefSeq" id="WP_344059507.1">
    <property type="nucleotide sequence ID" value="NZ_BAAAOH010000001.1"/>
</dbReference>